<dbReference type="OrthoDB" id="2107166at2759"/>
<dbReference type="InterPro" id="IPR018392">
    <property type="entry name" value="LysM"/>
</dbReference>
<protein>
    <recommendedName>
        <fullName evidence="1">LysM domain-containing protein</fullName>
    </recommendedName>
</protein>
<evidence type="ECO:0000259" key="1">
    <source>
        <dbReference type="PROSITE" id="PS51782"/>
    </source>
</evidence>
<evidence type="ECO:0000313" key="3">
    <source>
        <dbReference type="Proteomes" id="UP000692954"/>
    </source>
</evidence>
<comment type="caution">
    <text evidence="2">The sequence shown here is derived from an EMBL/GenBank/DDBJ whole genome shotgun (WGS) entry which is preliminary data.</text>
</comment>
<name>A0A8S1MS68_9CILI</name>
<dbReference type="Pfam" id="PF14555">
    <property type="entry name" value="UBA_4"/>
    <property type="match status" value="1"/>
</dbReference>
<dbReference type="EMBL" id="CAJJDN010000044">
    <property type="protein sequence ID" value="CAD8083020.1"/>
    <property type="molecule type" value="Genomic_DNA"/>
</dbReference>
<feature type="domain" description="LysM" evidence="1">
    <location>
        <begin position="140"/>
        <end position="183"/>
    </location>
</feature>
<dbReference type="PROSITE" id="PS51782">
    <property type="entry name" value="LYSM"/>
    <property type="match status" value="1"/>
</dbReference>
<sequence length="265" mass="31766">MKVGDIQSEVCNRRNQVHHLVEMEEINQKNNEQPNEQINEQINEQTNEQTNEQINEKINELFITEDLLKKSIKQPQQEPVGCLARIFKCFRFKKQQKQVEYQPTELKDHYNLYDENWFDIQRNIIQQQQETSTPVGRKEIIHIVSQDDTIEGLELQYGVSACNIRTFNNLQTNDIFYLKKLIIPNPINNYQKQEIDIEKYIQDLKIVLFLDQICQPEDKNRKVALFYLDMNNWNYQKAAQEYLDDYKFELEQKKNQITSSLKVQE</sequence>
<accession>A0A8S1MS68</accession>
<dbReference type="AlphaFoldDB" id="A0A8S1MS68"/>
<dbReference type="SMART" id="SM00257">
    <property type="entry name" value="LysM"/>
    <property type="match status" value="1"/>
</dbReference>
<evidence type="ECO:0000313" key="2">
    <source>
        <dbReference type="EMBL" id="CAD8083020.1"/>
    </source>
</evidence>
<dbReference type="Proteomes" id="UP000692954">
    <property type="component" value="Unassembled WGS sequence"/>
</dbReference>
<proteinExistence type="predicted"/>
<dbReference type="Pfam" id="PF01476">
    <property type="entry name" value="LysM"/>
    <property type="match status" value="1"/>
</dbReference>
<keyword evidence="3" id="KW-1185">Reference proteome</keyword>
<organism evidence="2 3">
    <name type="scientific">Paramecium sonneborni</name>
    <dbReference type="NCBI Taxonomy" id="65129"/>
    <lineage>
        <taxon>Eukaryota</taxon>
        <taxon>Sar</taxon>
        <taxon>Alveolata</taxon>
        <taxon>Ciliophora</taxon>
        <taxon>Intramacronucleata</taxon>
        <taxon>Oligohymenophorea</taxon>
        <taxon>Peniculida</taxon>
        <taxon>Parameciidae</taxon>
        <taxon>Paramecium</taxon>
    </lineage>
</organism>
<reference evidence="2" key="1">
    <citation type="submission" date="2021-01" db="EMBL/GenBank/DDBJ databases">
        <authorList>
            <consortium name="Genoscope - CEA"/>
            <person name="William W."/>
        </authorList>
    </citation>
    <scope>NUCLEOTIDE SEQUENCE</scope>
</reference>
<gene>
    <name evidence="2" type="ORF">PSON_ATCC_30995.1.T0440184</name>
</gene>